<dbReference type="InterPro" id="IPR038765">
    <property type="entry name" value="Papain-like_cys_pep_sf"/>
</dbReference>
<sequence>MRLQVHHRTHYVFSQPQARLVQLLRLTPASHEGQNVVSWRIDACRDARMKRQRDGYGNLVTMLYVEGPLTELTLTVTGEVVTEDRAGVLAGEAETLSPLYFTQTTVLTAPSPELVALAGEIGEGEPLAKAHALNTLLHERMTLLDFAAEGEPTAAEAFAAGEGIARDLVHCFIAVARVAGFPARYVSGHRYDPDATEATSHSGHAWAEVYVEGYGWVGFDPAHDMCPTDAYVRVAIGLDHREAAPLSGQRTGGGHEHLAVDVAVLPAVQGRVGQ</sequence>
<keyword evidence="3" id="KW-1185">Reference proteome</keyword>
<dbReference type="Pfam" id="PF01841">
    <property type="entry name" value="Transglut_core"/>
    <property type="match status" value="1"/>
</dbReference>
<dbReference type="Gene3D" id="3.10.620.30">
    <property type="match status" value="1"/>
</dbReference>
<organism evidence="2 3">
    <name type="scientific">Sphingomonas naphthae</name>
    <dbReference type="NCBI Taxonomy" id="1813468"/>
    <lineage>
        <taxon>Bacteria</taxon>
        <taxon>Pseudomonadati</taxon>
        <taxon>Pseudomonadota</taxon>
        <taxon>Alphaproteobacteria</taxon>
        <taxon>Sphingomonadales</taxon>
        <taxon>Sphingomonadaceae</taxon>
        <taxon>Sphingomonas</taxon>
    </lineage>
</organism>
<reference evidence="2 3" key="1">
    <citation type="submission" date="2023-02" db="EMBL/GenBank/DDBJ databases">
        <title>Genome sequence of Sphingomonas naphthae.</title>
        <authorList>
            <person name="Kim S."/>
            <person name="Heo J."/>
            <person name="Kwon S.-W."/>
        </authorList>
    </citation>
    <scope>NUCLEOTIDE SEQUENCE [LARGE SCALE GENOMIC DNA]</scope>
    <source>
        <strain evidence="2 3">KACC 18716</strain>
    </source>
</reference>
<dbReference type="Proteomes" id="UP001220395">
    <property type="component" value="Chromosome"/>
</dbReference>
<dbReference type="EMBL" id="CP117411">
    <property type="protein sequence ID" value="WCT73472.1"/>
    <property type="molecule type" value="Genomic_DNA"/>
</dbReference>
<dbReference type="InterPro" id="IPR002931">
    <property type="entry name" value="Transglutaminase-like"/>
</dbReference>
<dbReference type="Pfam" id="PF08379">
    <property type="entry name" value="Bact_transglu_N"/>
    <property type="match status" value="1"/>
</dbReference>
<gene>
    <name evidence="2" type="ORF">PQ455_17990</name>
</gene>
<feature type="domain" description="Transglutaminase-like" evidence="1">
    <location>
        <begin position="157"/>
        <end position="223"/>
    </location>
</feature>
<evidence type="ECO:0000313" key="2">
    <source>
        <dbReference type="EMBL" id="WCT73472.1"/>
    </source>
</evidence>
<evidence type="ECO:0000259" key="1">
    <source>
        <dbReference type="SMART" id="SM00460"/>
    </source>
</evidence>
<dbReference type="RefSeq" id="WP_273687715.1">
    <property type="nucleotide sequence ID" value="NZ_CP117411.1"/>
</dbReference>
<dbReference type="PANTHER" id="PTHR33490">
    <property type="entry name" value="BLR5614 PROTEIN-RELATED"/>
    <property type="match status" value="1"/>
</dbReference>
<dbReference type="SMART" id="SM00460">
    <property type="entry name" value="TGc"/>
    <property type="match status" value="1"/>
</dbReference>
<dbReference type="PANTHER" id="PTHR33490:SF6">
    <property type="entry name" value="SLL1049 PROTEIN"/>
    <property type="match status" value="1"/>
</dbReference>
<evidence type="ECO:0000313" key="3">
    <source>
        <dbReference type="Proteomes" id="UP001220395"/>
    </source>
</evidence>
<accession>A0ABY7TJS1</accession>
<dbReference type="SUPFAM" id="SSF54001">
    <property type="entry name" value="Cysteine proteinases"/>
    <property type="match status" value="1"/>
</dbReference>
<dbReference type="InterPro" id="IPR013589">
    <property type="entry name" value="Bac_transglu_N"/>
</dbReference>
<protein>
    <submittedName>
        <fullName evidence="2">Transglutaminase family protein</fullName>
    </submittedName>
</protein>
<proteinExistence type="predicted"/>
<name>A0ABY7TJS1_9SPHN</name>